<dbReference type="EMBL" id="CP097357">
    <property type="protein sequence ID" value="UYV30070.1"/>
    <property type="molecule type" value="Genomic_DNA"/>
</dbReference>
<protein>
    <submittedName>
        <fullName evidence="1">Uncharacterized protein</fullName>
    </submittedName>
</protein>
<organism evidence="1 2">
    <name type="scientific">Vibrio parahaemolyticus</name>
    <dbReference type="NCBI Taxonomy" id="670"/>
    <lineage>
        <taxon>Bacteria</taxon>
        <taxon>Pseudomonadati</taxon>
        <taxon>Pseudomonadota</taxon>
        <taxon>Gammaproteobacteria</taxon>
        <taxon>Vibrionales</taxon>
        <taxon>Vibrionaceae</taxon>
        <taxon>Vibrio</taxon>
    </lineage>
</organism>
<dbReference type="Proteomes" id="UP001163036">
    <property type="component" value="Plasmid pVP-16-VB00198-1"/>
</dbReference>
<name>A0AA46Z9V0_VIBPH</name>
<keyword evidence="1" id="KW-0614">Plasmid</keyword>
<reference evidence="1" key="1">
    <citation type="submission" date="2022-05" db="EMBL/GenBank/DDBJ databases">
        <title>Megaplasmid of Vibrio parahaemolyticus.</title>
        <authorList>
            <person name="Strauch E."/>
            <person name="Borowiak M."/>
        </authorList>
    </citation>
    <scope>NUCLEOTIDE SEQUENCE</scope>
    <source>
        <strain evidence="1">16-VB00198</strain>
        <plasmid evidence="1">pVP-16-VB00198-1</plasmid>
    </source>
</reference>
<evidence type="ECO:0000313" key="2">
    <source>
        <dbReference type="Proteomes" id="UP001163036"/>
    </source>
</evidence>
<sequence length="404" mass="47678">MKIKTLNELILEKSCYPINTAYKKFCIEEDFSDRAINEVRESYRDRHWMYLVDGLLSSLFLSNLNVFKMYLEEFQGREVSDKVRTEVYREILAVSLMQNNKEIKPEAISIFSETTGISVKEFVLKHDLTVYAINNIERSPLQALLDYSNNPFFEDVCLAYRQSVDLHDIFSFLNSRQETTHMATWLLSDFDCRKFIISLSEKDCDFYDNCSYLLLYLTLSNKYQWKTDDISDAINYKSYENLSLIDDYLVIDDELDFLSMLANSLMNDLYLYLSPSMIDYSKSDEYILEKTSKIFEEYYDVSEMHKTLNLTLTMLNIRKRKARIQSIIDSWLKGNNFPKVFLDRITDFEQIAKFLKIIHVDFDIVKFQGLVNENLVIPSIEGEVESLFYINENQRIKPLEDVGF</sequence>
<geneLocation type="plasmid" evidence="1 2">
    <name>pVP-16-VB00198-1</name>
</geneLocation>
<accession>A0AA46Z9V0</accession>
<dbReference type="RefSeq" id="WP_053313932.1">
    <property type="nucleotide sequence ID" value="NZ_CP062152.1"/>
</dbReference>
<proteinExistence type="predicted"/>
<evidence type="ECO:0000313" key="1">
    <source>
        <dbReference type="EMBL" id="UYV30070.1"/>
    </source>
</evidence>
<dbReference type="AlphaFoldDB" id="A0AA46Z9V0"/>
<gene>
    <name evidence="1" type="ORF">M5598_29215</name>
</gene>